<proteinExistence type="predicted"/>
<dbReference type="EMBL" id="CAJVPV010041466">
    <property type="protein sequence ID" value="CAG8762171.1"/>
    <property type="molecule type" value="Genomic_DNA"/>
</dbReference>
<dbReference type="Gene3D" id="3.90.640.10">
    <property type="entry name" value="Actin, Chain A, domain 4"/>
    <property type="match status" value="1"/>
</dbReference>
<evidence type="ECO:0000313" key="1">
    <source>
        <dbReference type="EMBL" id="CAG8762171.1"/>
    </source>
</evidence>
<evidence type="ECO:0000313" key="2">
    <source>
        <dbReference type="Proteomes" id="UP000789342"/>
    </source>
</evidence>
<dbReference type="InterPro" id="IPR043129">
    <property type="entry name" value="ATPase_NBD"/>
</dbReference>
<feature type="non-terminal residue" evidence="1">
    <location>
        <position position="1"/>
    </location>
</feature>
<dbReference type="PANTHER" id="PTHR14187">
    <property type="entry name" value="ALPHA KINASE/ELONGATION FACTOR 2 KINASE"/>
    <property type="match status" value="1"/>
</dbReference>
<dbReference type="SUPFAM" id="SSF53067">
    <property type="entry name" value="Actin-like ATPase domain"/>
    <property type="match status" value="1"/>
</dbReference>
<accession>A0A9N9J3L9</accession>
<dbReference type="Gene3D" id="3.30.420.40">
    <property type="match status" value="2"/>
</dbReference>
<protein>
    <submittedName>
        <fullName evidence="1">15404_t:CDS:1</fullName>
    </submittedName>
</protein>
<sequence>EAAASYCMKVLDKHHLNSVGTSFLICDCGGDTVNMMTYEILNGNKLGVITERIGDFCGGTYVDREFIRYISRSVDSTVINLREKHYPQYEILVYEFCRHVKIPFTGNRDDFDLFCFDLETWPAIKQYVDQRTKMDLESNDWLLYLNFETVKQMFDPAVDRIIRLIDQQLNSNVHDLSAIFLVGGFSSSEYLHLRVKEEFSSKVRLIDVPQRPSTVIVRGAVEYGLKIGTIKTR</sequence>
<organism evidence="1 2">
    <name type="scientific">Acaulospora morrowiae</name>
    <dbReference type="NCBI Taxonomy" id="94023"/>
    <lineage>
        <taxon>Eukaryota</taxon>
        <taxon>Fungi</taxon>
        <taxon>Fungi incertae sedis</taxon>
        <taxon>Mucoromycota</taxon>
        <taxon>Glomeromycotina</taxon>
        <taxon>Glomeromycetes</taxon>
        <taxon>Diversisporales</taxon>
        <taxon>Acaulosporaceae</taxon>
        <taxon>Acaulospora</taxon>
    </lineage>
</organism>
<dbReference type="AlphaFoldDB" id="A0A9N9J3L9"/>
<comment type="caution">
    <text evidence="1">The sequence shown here is derived from an EMBL/GenBank/DDBJ whole genome shotgun (WGS) entry which is preliminary data.</text>
</comment>
<reference evidence="1" key="1">
    <citation type="submission" date="2021-06" db="EMBL/GenBank/DDBJ databases">
        <authorList>
            <person name="Kallberg Y."/>
            <person name="Tangrot J."/>
            <person name="Rosling A."/>
        </authorList>
    </citation>
    <scope>NUCLEOTIDE SEQUENCE</scope>
    <source>
        <strain evidence="1">CL551</strain>
    </source>
</reference>
<dbReference type="Proteomes" id="UP000789342">
    <property type="component" value="Unassembled WGS sequence"/>
</dbReference>
<dbReference type="OrthoDB" id="2413558at2759"/>
<feature type="non-terminal residue" evidence="1">
    <location>
        <position position="233"/>
    </location>
</feature>
<name>A0A9N9J3L9_9GLOM</name>
<keyword evidence="2" id="KW-1185">Reference proteome</keyword>
<gene>
    <name evidence="1" type="ORF">AMORRO_LOCUS16004</name>
</gene>
<dbReference type="PANTHER" id="PTHR14187:SF5">
    <property type="entry name" value="HEAT SHOCK 70 KDA PROTEIN 12A"/>
    <property type="match status" value="1"/>
</dbReference>